<dbReference type="AlphaFoldDB" id="A0A4U8W679"/>
<dbReference type="RefSeq" id="WP_130918512.1">
    <property type="nucleotide sequence ID" value="NZ_JADLPI010000001.1"/>
</dbReference>
<gene>
    <name evidence="1" type="ORF">NCTC10797_04561</name>
</gene>
<dbReference type="EMBL" id="LR215973">
    <property type="protein sequence ID" value="VFB00756.1"/>
    <property type="molecule type" value="Genomic_DNA"/>
</dbReference>
<evidence type="ECO:0000313" key="2">
    <source>
        <dbReference type="Proteomes" id="UP000290439"/>
    </source>
</evidence>
<evidence type="ECO:0000313" key="1">
    <source>
        <dbReference type="EMBL" id="VFB00756.1"/>
    </source>
</evidence>
<accession>A0A4U8W679</accession>
<name>A0A4U8W679_9NOCA</name>
<reference evidence="1 2" key="1">
    <citation type="submission" date="2019-02" db="EMBL/GenBank/DDBJ databases">
        <authorList>
            <consortium name="Pathogen Informatics"/>
        </authorList>
    </citation>
    <scope>NUCLEOTIDE SEQUENCE [LARGE SCALE GENOMIC DNA]</scope>
    <source>
        <strain evidence="1 2">3012STDY6756504</strain>
    </source>
</reference>
<organism evidence="1 2">
    <name type="scientific">Nocardia cyriacigeorgica</name>
    <dbReference type="NCBI Taxonomy" id="135487"/>
    <lineage>
        <taxon>Bacteria</taxon>
        <taxon>Bacillati</taxon>
        <taxon>Actinomycetota</taxon>
        <taxon>Actinomycetes</taxon>
        <taxon>Mycobacteriales</taxon>
        <taxon>Nocardiaceae</taxon>
        <taxon>Nocardia</taxon>
    </lineage>
</organism>
<sequence length="99" mass="11016">MRARPTALAWIDSEISAAPEWDAAQVQRLARRLGFDLVFPAERSSLPLIEQVRSADVDAVIVAASSHIDPLTMDAIMHICDVEFVRPRMSFARWTVVGP</sequence>
<dbReference type="Proteomes" id="UP000290439">
    <property type="component" value="Chromosome"/>
</dbReference>
<protein>
    <submittedName>
        <fullName evidence="1">Uncharacterized protein</fullName>
    </submittedName>
</protein>
<proteinExistence type="predicted"/>